<comment type="caution">
    <text evidence="2">The sequence shown here is derived from an EMBL/GenBank/DDBJ whole genome shotgun (WGS) entry which is preliminary data.</text>
</comment>
<gene>
    <name evidence="2" type="ORF">L3X38_004509</name>
</gene>
<dbReference type="EMBL" id="JAJFAZ020000001">
    <property type="protein sequence ID" value="KAI5351618.1"/>
    <property type="molecule type" value="Genomic_DNA"/>
</dbReference>
<dbReference type="AlphaFoldDB" id="A0AAD5F3C4"/>
<sequence length="116" mass="12210">MLADYPIKGLQQNPIKDAPGSDISKYLKSPYPSSKSGEIHRVVLIALQTDILYSPLSTISSQQPNFISWLFPATAAADRGGGGLEWKEGSVVVPTEPVPLSLEVCGGDGGGVKVLS</sequence>
<protein>
    <submittedName>
        <fullName evidence="2">Uncharacterized protein</fullName>
    </submittedName>
</protein>
<evidence type="ECO:0000256" key="1">
    <source>
        <dbReference type="SAM" id="MobiDB-lite"/>
    </source>
</evidence>
<reference evidence="2 3" key="1">
    <citation type="journal article" date="2022" name="G3 (Bethesda)">
        <title>Whole-genome sequence and methylome profiling of the almond [Prunus dulcis (Mill.) D.A. Webb] cultivar 'Nonpareil'.</title>
        <authorList>
            <person name="D'Amico-Willman K.M."/>
            <person name="Ouma W.Z."/>
            <person name="Meulia T."/>
            <person name="Sideli G.M."/>
            <person name="Gradziel T.M."/>
            <person name="Fresnedo-Ramirez J."/>
        </authorList>
    </citation>
    <scope>NUCLEOTIDE SEQUENCE [LARGE SCALE GENOMIC DNA]</scope>
    <source>
        <strain evidence="2">Clone GOH B32 T37-40</strain>
    </source>
</reference>
<accession>A0AAD5F3C4</accession>
<proteinExistence type="predicted"/>
<keyword evidence="3" id="KW-1185">Reference proteome</keyword>
<dbReference type="Proteomes" id="UP001054821">
    <property type="component" value="Chromosome 1"/>
</dbReference>
<feature type="region of interest" description="Disordered" evidence="1">
    <location>
        <begin position="1"/>
        <end position="22"/>
    </location>
</feature>
<evidence type="ECO:0000313" key="3">
    <source>
        <dbReference type="Proteomes" id="UP001054821"/>
    </source>
</evidence>
<organism evidence="2 3">
    <name type="scientific">Prunus dulcis</name>
    <name type="common">Almond</name>
    <name type="synonym">Amygdalus dulcis</name>
    <dbReference type="NCBI Taxonomy" id="3755"/>
    <lineage>
        <taxon>Eukaryota</taxon>
        <taxon>Viridiplantae</taxon>
        <taxon>Streptophyta</taxon>
        <taxon>Embryophyta</taxon>
        <taxon>Tracheophyta</taxon>
        <taxon>Spermatophyta</taxon>
        <taxon>Magnoliopsida</taxon>
        <taxon>eudicotyledons</taxon>
        <taxon>Gunneridae</taxon>
        <taxon>Pentapetalae</taxon>
        <taxon>rosids</taxon>
        <taxon>fabids</taxon>
        <taxon>Rosales</taxon>
        <taxon>Rosaceae</taxon>
        <taxon>Amygdaloideae</taxon>
        <taxon>Amygdaleae</taxon>
        <taxon>Prunus</taxon>
    </lineage>
</organism>
<name>A0AAD5F3C4_PRUDU</name>
<evidence type="ECO:0000313" key="2">
    <source>
        <dbReference type="EMBL" id="KAI5351618.1"/>
    </source>
</evidence>